<name>A0A512BGR8_9BACT</name>
<sequence>MFLYDESIRLNKSGLILEIVQWENFLDAVSQTNLQDEYNKALKQCSIVVCLFYTKAGKYTQLEFDTALKQFHETGLPLIYTYFKTGAPEADPNNEQAKDLDNFKKRLGDIGHFYTSYNNIDDLQLRFRKQLDKLEDNGFIKLQDDVKRETREAVEKYARSINTANIDGNENVVTQGETVNQSTIYAENQQAEKIVNIGSNVGNISF</sequence>
<proteinExistence type="predicted"/>
<keyword evidence="2" id="KW-1185">Reference proteome</keyword>
<gene>
    <name evidence="1" type="ORF">SAE01_36550</name>
</gene>
<comment type="caution">
    <text evidence="1">The sequence shown here is derived from an EMBL/GenBank/DDBJ whole genome shotgun (WGS) entry which is preliminary data.</text>
</comment>
<evidence type="ECO:0000313" key="2">
    <source>
        <dbReference type="Proteomes" id="UP000321513"/>
    </source>
</evidence>
<dbReference type="Proteomes" id="UP000321513">
    <property type="component" value="Unassembled WGS sequence"/>
</dbReference>
<dbReference type="AlphaFoldDB" id="A0A512BGR8"/>
<organism evidence="1 2">
    <name type="scientific">Segetibacter aerophilus</name>
    <dbReference type="NCBI Taxonomy" id="670293"/>
    <lineage>
        <taxon>Bacteria</taxon>
        <taxon>Pseudomonadati</taxon>
        <taxon>Bacteroidota</taxon>
        <taxon>Chitinophagia</taxon>
        <taxon>Chitinophagales</taxon>
        <taxon>Chitinophagaceae</taxon>
        <taxon>Segetibacter</taxon>
    </lineage>
</organism>
<protein>
    <submittedName>
        <fullName evidence="1">Uncharacterized protein</fullName>
    </submittedName>
</protein>
<evidence type="ECO:0000313" key="1">
    <source>
        <dbReference type="EMBL" id="GEO11159.1"/>
    </source>
</evidence>
<accession>A0A512BGR8</accession>
<reference evidence="1 2" key="1">
    <citation type="submission" date="2019-07" db="EMBL/GenBank/DDBJ databases">
        <title>Whole genome shotgun sequence of Segetibacter aerophilus NBRC 106135.</title>
        <authorList>
            <person name="Hosoyama A."/>
            <person name="Uohara A."/>
            <person name="Ohji S."/>
            <person name="Ichikawa N."/>
        </authorList>
    </citation>
    <scope>NUCLEOTIDE SEQUENCE [LARGE SCALE GENOMIC DNA]</scope>
    <source>
        <strain evidence="1 2">NBRC 106135</strain>
    </source>
</reference>
<dbReference type="EMBL" id="BJYT01000017">
    <property type="protein sequence ID" value="GEO11159.1"/>
    <property type="molecule type" value="Genomic_DNA"/>
</dbReference>